<evidence type="ECO:0000313" key="5">
    <source>
        <dbReference type="Proteomes" id="UP001178743"/>
    </source>
</evidence>
<reference evidence="4" key="1">
    <citation type="submission" date="2022-06" db="EMBL/GenBank/DDBJ databases">
        <title>Comparative genomic analysis of Mycoplasma feriruminatoris and the Mycoplasma mycoides cluster.</title>
        <authorList>
            <person name="Baby V."/>
            <person name="Ambroset C."/>
            <person name="Gaurivaud P."/>
            <person name="Boury C."/>
            <person name="Guichoux E."/>
            <person name="Lartigue C."/>
            <person name="Tardy F."/>
            <person name="Sirand-Pugnet P."/>
        </authorList>
    </citation>
    <scope>NUCLEOTIDE SEQUENCE</scope>
    <source>
        <strain evidence="4">L14822</strain>
    </source>
</reference>
<evidence type="ECO:0000256" key="2">
    <source>
        <dbReference type="ARBA" id="ARBA00022679"/>
    </source>
</evidence>
<dbReference type="SUPFAM" id="SSF53335">
    <property type="entry name" value="S-adenosyl-L-methionine-dependent methyltransferases"/>
    <property type="match status" value="1"/>
</dbReference>
<dbReference type="GO" id="GO:0032259">
    <property type="term" value="P:methylation"/>
    <property type="evidence" value="ECO:0007669"/>
    <property type="project" value="UniProtKB-KW"/>
</dbReference>
<evidence type="ECO:0008006" key="6">
    <source>
        <dbReference type="Google" id="ProtNLM"/>
    </source>
</evidence>
<evidence type="ECO:0000256" key="1">
    <source>
        <dbReference type="ARBA" id="ARBA00022603"/>
    </source>
</evidence>
<evidence type="ECO:0000256" key="3">
    <source>
        <dbReference type="ARBA" id="ARBA00022691"/>
    </source>
</evidence>
<keyword evidence="3" id="KW-0949">S-adenosyl-L-methionine</keyword>
<dbReference type="PROSITE" id="PS00094">
    <property type="entry name" value="C5_MTASE_1"/>
    <property type="match status" value="1"/>
</dbReference>
<dbReference type="EMBL" id="CP104008">
    <property type="protein sequence ID" value="WFQ93035.1"/>
    <property type="molecule type" value="Genomic_DNA"/>
</dbReference>
<protein>
    <recommendedName>
        <fullName evidence="6">C-5 cytosine-specific DNA methylase</fullName>
    </recommendedName>
</protein>
<dbReference type="AlphaFoldDB" id="A0AAX3TFU7"/>
<proteinExistence type="predicted"/>
<sequence>MSYGLNQKGESIKMNWKKHNNKEDHFTVVPDMFDLDEYDCPREYLTWDHLIIWALFDDGNSSYQKAISSLDRQDFIIYSIGINDPKNIDFKQTKNNIYKQMNLSLTNPNLIKELKTLPRPDIILASPPCESFSIADCSCRMSQSYGASNWVVRNRDWYKTRALTVTAPNKIRNFIHKETNRLNGESCAGAVVHIIETFKPIFWIIENPESSKIWDFLAHHWNFKGIRNVSYYYNYDLNFSKKPTCFLSNVELKLKKQILKENYSKTHFALGNYKQRSSIPQELIVDILKQLEMNLRFNWANLLGEIDD</sequence>
<dbReference type="InterPro" id="IPR018117">
    <property type="entry name" value="C5_DNA_meth_AS"/>
</dbReference>
<gene>
    <name evidence="4" type="ORF">MFERI14822_00828</name>
</gene>
<name>A0AAX3TFU7_9MOLU</name>
<evidence type="ECO:0000313" key="4">
    <source>
        <dbReference type="EMBL" id="WFQ93035.1"/>
    </source>
</evidence>
<keyword evidence="1" id="KW-0489">Methyltransferase</keyword>
<dbReference type="Gene3D" id="3.40.50.150">
    <property type="entry name" value="Vaccinia Virus protein VP39"/>
    <property type="match status" value="1"/>
</dbReference>
<dbReference type="GO" id="GO:0008168">
    <property type="term" value="F:methyltransferase activity"/>
    <property type="evidence" value="ECO:0007669"/>
    <property type="project" value="UniProtKB-KW"/>
</dbReference>
<keyword evidence="2" id="KW-0808">Transferase</keyword>
<dbReference type="Proteomes" id="UP001178743">
    <property type="component" value="Chromosome"/>
</dbReference>
<accession>A0AAX3TFU7</accession>
<dbReference type="InterPro" id="IPR029063">
    <property type="entry name" value="SAM-dependent_MTases_sf"/>
</dbReference>
<organism evidence="4 5">
    <name type="scientific">Mycoplasma feriruminatoris</name>
    <dbReference type="NCBI Taxonomy" id="1179777"/>
    <lineage>
        <taxon>Bacteria</taxon>
        <taxon>Bacillati</taxon>
        <taxon>Mycoplasmatota</taxon>
        <taxon>Mollicutes</taxon>
        <taxon>Mycoplasmataceae</taxon>
        <taxon>Mycoplasma</taxon>
    </lineage>
</organism>